<comment type="caution">
    <text evidence="5">The sequence shown here is derived from an EMBL/GenBank/DDBJ whole genome shotgun (WGS) entry which is preliminary data.</text>
</comment>
<feature type="domain" description="HTH luxR-type" evidence="4">
    <location>
        <begin position="148"/>
        <end position="213"/>
    </location>
</feature>
<dbReference type="Proteomes" id="UP000598271">
    <property type="component" value="Unassembled WGS sequence"/>
</dbReference>
<keyword evidence="2" id="KW-0238">DNA-binding</keyword>
<dbReference type="PROSITE" id="PS50043">
    <property type="entry name" value="HTH_LUXR_2"/>
    <property type="match status" value="1"/>
</dbReference>
<dbReference type="Pfam" id="PF00196">
    <property type="entry name" value="GerE"/>
    <property type="match status" value="1"/>
</dbReference>
<evidence type="ECO:0000256" key="2">
    <source>
        <dbReference type="ARBA" id="ARBA00023125"/>
    </source>
</evidence>
<dbReference type="CDD" id="cd06170">
    <property type="entry name" value="LuxR_C_like"/>
    <property type="match status" value="1"/>
</dbReference>
<dbReference type="PANTHER" id="PTHR44688:SF16">
    <property type="entry name" value="DNA-BINDING TRANSCRIPTIONAL ACTIVATOR DEVR_DOSR"/>
    <property type="match status" value="1"/>
</dbReference>
<keyword evidence="3" id="KW-0804">Transcription</keyword>
<evidence type="ECO:0000256" key="1">
    <source>
        <dbReference type="ARBA" id="ARBA00023015"/>
    </source>
</evidence>
<dbReference type="SMART" id="SM00421">
    <property type="entry name" value="HTH_LUXR"/>
    <property type="match status" value="1"/>
</dbReference>
<dbReference type="RefSeq" id="WP_189563211.1">
    <property type="nucleotide sequence ID" value="NZ_BMXF01000001.1"/>
</dbReference>
<keyword evidence="6" id="KW-1185">Reference proteome</keyword>
<gene>
    <name evidence="5" type="ORF">GCM10007390_09740</name>
</gene>
<dbReference type="Gene3D" id="3.40.50.2300">
    <property type="match status" value="1"/>
</dbReference>
<dbReference type="InterPro" id="IPR000792">
    <property type="entry name" value="Tscrpt_reg_LuxR_C"/>
</dbReference>
<dbReference type="AlphaFoldDB" id="A0A8J3D7S6"/>
<reference evidence="5 6" key="1">
    <citation type="journal article" date="2014" name="Int. J. Syst. Evol. Microbiol.">
        <title>Complete genome sequence of Corynebacterium casei LMG S-19264T (=DSM 44701T), isolated from a smear-ripened cheese.</title>
        <authorList>
            <consortium name="US DOE Joint Genome Institute (JGI-PGF)"/>
            <person name="Walter F."/>
            <person name="Albersmeier A."/>
            <person name="Kalinowski J."/>
            <person name="Ruckert C."/>
        </authorList>
    </citation>
    <scope>NUCLEOTIDE SEQUENCE [LARGE SCALE GENOMIC DNA]</scope>
    <source>
        <strain evidence="5 6">KCTC 12866</strain>
    </source>
</reference>
<protein>
    <recommendedName>
        <fullName evidence="4">HTH luxR-type domain-containing protein</fullName>
    </recommendedName>
</protein>
<dbReference type="SUPFAM" id="SSF46894">
    <property type="entry name" value="C-terminal effector domain of the bipartite response regulators"/>
    <property type="match status" value="1"/>
</dbReference>
<dbReference type="GO" id="GO:0006355">
    <property type="term" value="P:regulation of DNA-templated transcription"/>
    <property type="evidence" value="ECO:0007669"/>
    <property type="project" value="InterPro"/>
</dbReference>
<dbReference type="InterPro" id="IPR016032">
    <property type="entry name" value="Sig_transdc_resp-reg_C-effctor"/>
</dbReference>
<evidence type="ECO:0000256" key="3">
    <source>
        <dbReference type="ARBA" id="ARBA00023163"/>
    </source>
</evidence>
<keyword evidence="1" id="KW-0805">Transcription regulation</keyword>
<name>A0A8J3D7S6_9BACT</name>
<evidence type="ECO:0000313" key="6">
    <source>
        <dbReference type="Proteomes" id="UP000598271"/>
    </source>
</evidence>
<dbReference type="PANTHER" id="PTHR44688">
    <property type="entry name" value="DNA-BINDING TRANSCRIPTIONAL ACTIVATOR DEVR_DOSR"/>
    <property type="match status" value="1"/>
</dbReference>
<dbReference type="EMBL" id="BMXF01000001">
    <property type="protein sequence ID" value="GHB58301.1"/>
    <property type="molecule type" value="Genomic_DNA"/>
</dbReference>
<proteinExistence type="predicted"/>
<evidence type="ECO:0000259" key="4">
    <source>
        <dbReference type="PROSITE" id="PS50043"/>
    </source>
</evidence>
<accession>A0A8J3D7S6</accession>
<dbReference type="GO" id="GO:0003677">
    <property type="term" value="F:DNA binding"/>
    <property type="evidence" value="ECO:0007669"/>
    <property type="project" value="UniProtKB-KW"/>
</dbReference>
<sequence length="225" mass="25844">MNDPAQLSNRSSSRLVYLCGPSDSLKRDFCRFFRESIDDCDLRILNLEEGMRVSIHRSPVFLFIYIDTLEQLSSVSPDIAFLRREIPHVKRILICNRTLAEEKMLDEISLDGILMVDVRRSDLIACINSVSRGLRYVSPAFLRKYSNIPPLPDTITVKEEEILRYISAGMQNKQIAECVHSSRHTVKNHKSNMIEKLGLSGTAELFRFAIQHFEQSTLEVEPLDK</sequence>
<evidence type="ECO:0000313" key="5">
    <source>
        <dbReference type="EMBL" id="GHB58301.1"/>
    </source>
</evidence>
<dbReference type="PRINTS" id="PR00038">
    <property type="entry name" value="HTHLUXR"/>
</dbReference>
<organism evidence="5 6">
    <name type="scientific">Persicitalea jodogahamensis</name>
    <dbReference type="NCBI Taxonomy" id="402147"/>
    <lineage>
        <taxon>Bacteria</taxon>
        <taxon>Pseudomonadati</taxon>
        <taxon>Bacteroidota</taxon>
        <taxon>Cytophagia</taxon>
        <taxon>Cytophagales</taxon>
        <taxon>Spirosomataceae</taxon>
        <taxon>Persicitalea</taxon>
    </lineage>
</organism>